<dbReference type="EMBL" id="CP140158">
    <property type="protein sequence ID" value="WQG84387.1"/>
    <property type="molecule type" value="Genomic_DNA"/>
</dbReference>
<feature type="transmembrane region" description="Helical" evidence="6">
    <location>
        <begin position="135"/>
        <end position="154"/>
    </location>
</feature>
<feature type="transmembrane region" description="Helical" evidence="6">
    <location>
        <begin position="85"/>
        <end position="106"/>
    </location>
</feature>
<comment type="subcellular location">
    <subcellularLocation>
        <location evidence="1">Cell membrane</location>
        <topology evidence="1">Multi-pass membrane protein</topology>
    </subcellularLocation>
</comment>
<evidence type="ECO:0000256" key="1">
    <source>
        <dbReference type="ARBA" id="ARBA00004651"/>
    </source>
</evidence>
<name>A0ABZ0X257_9GAMM</name>
<keyword evidence="2" id="KW-1003">Cell membrane</keyword>
<sequence length="531" mass="59016">MSLEWLNFLAGVGIFLWGMSLIESSLAKLASGKLNYYLTSWTKTSISAVATGAVCTAVVQSSSLVTIIVLALASSKLLNLKQAVGVIFGANLGTTATGWLVTYLGFKFSLGDFAIYFIGFAALLRVFFAKNTNQVAFYTLFISIGLILFSLDLIKSGTIALSHNFDITNLQSQSPFIFVAVGILLATLVQSSSAVMMMNLSAAHAGLISVEHAFAIVVGADIGTTSTAILGSIKGAKIKKQLALAHVVFNLTNATVAVFLILPFIKTIFEFLNITDVLISIVAFHSIINLIGILVYLTLFNYFVSFLSLRFSDSLSPIESRLSLIPVNMPPVAIERFRSETVSFINKVSQFNQKCLSTDYVNPEHYFELKKMEGLFIKFSRQLSERPLTQEQTQALYNLLAAIRDGIYSAKLLKDLLADLEQPDLSESYHDKSMFPIFNQSKAFYEDSRHLFDQKVDLSFKDFTKNWYEKLYHEFKTSEANLLSSQISQNISVDIISTLLNLNKSLYKSCKYYMQALESIDKTIKETNHEN</sequence>
<dbReference type="InterPro" id="IPR003841">
    <property type="entry name" value="Na/Pi_transpt"/>
</dbReference>
<evidence type="ECO:0000313" key="8">
    <source>
        <dbReference type="Proteomes" id="UP001324185"/>
    </source>
</evidence>
<keyword evidence="8" id="KW-1185">Reference proteome</keyword>
<proteinExistence type="predicted"/>
<dbReference type="NCBIfam" id="NF037997">
    <property type="entry name" value="Na_Pi_symport"/>
    <property type="match status" value="1"/>
</dbReference>
<feature type="transmembrane region" description="Helical" evidence="6">
    <location>
        <begin position="113"/>
        <end position="129"/>
    </location>
</feature>
<evidence type="ECO:0000256" key="2">
    <source>
        <dbReference type="ARBA" id="ARBA00022475"/>
    </source>
</evidence>
<feature type="transmembrane region" description="Helical" evidence="6">
    <location>
        <begin position="6"/>
        <end position="27"/>
    </location>
</feature>
<evidence type="ECO:0000256" key="3">
    <source>
        <dbReference type="ARBA" id="ARBA00022692"/>
    </source>
</evidence>
<accession>A0ABZ0X257</accession>
<gene>
    <name evidence="7" type="ORF">SR900_07905</name>
</gene>
<feature type="transmembrane region" description="Helical" evidence="6">
    <location>
        <begin position="48"/>
        <end position="73"/>
    </location>
</feature>
<organism evidence="7 8">
    <name type="scientific">Kangiella aquimarina</name>
    <dbReference type="NCBI Taxonomy" id="261965"/>
    <lineage>
        <taxon>Bacteria</taxon>
        <taxon>Pseudomonadati</taxon>
        <taxon>Pseudomonadota</taxon>
        <taxon>Gammaproteobacteria</taxon>
        <taxon>Kangiellales</taxon>
        <taxon>Kangiellaceae</taxon>
        <taxon>Kangiella</taxon>
    </lineage>
</organism>
<dbReference type="Pfam" id="PF02690">
    <property type="entry name" value="Na_Pi_cotrans"/>
    <property type="match status" value="2"/>
</dbReference>
<feature type="transmembrane region" description="Helical" evidence="6">
    <location>
        <begin position="175"/>
        <end position="200"/>
    </location>
</feature>
<evidence type="ECO:0000256" key="5">
    <source>
        <dbReference type="ARBA" id="ARBA00023136"/>
    </source>
</evidence>
<keyword evidence="3 6" id="KW-0812">Transmembrane</keyword>
<feature type="transmembrane region" description="Helical" evidence="6">
    <location>
        <begin position="277"/>
        <end position="304"/>
    </location>
</feature>
<dbReference type="PANTHER" id="PTHR10010:SF46">
    <property type="entry name" value="SODIUM-DEPENDENT PHOSPHATE TRANSPORT PROTEIN 2B"/>
    <property type="match status" value="1"/>
</dbReference>
<evidence type="ECO:0000256" key="4">
    <source>
        <dbReference type="ARBA" id="ARBA00022989"/>
    </source>
</evidence>
<keyword evidence="5 6" id="KW-0472">Membrane</keyword>
<reference evidence="7 8" key="1">
    <citation type="submission" date="2023-11" db="EMBL/GenBank/DDBJ databases">
        <title>MicrobeMod: A computational toolkit for identifying prokaryotic methylation and restriction-modification with nanopore sequencing.</title>
        <authorList>
            <person name="Crits-Christoph A."/>
            <person name="Kang S.C."/>
            <person name="Lee H."/>
            <person name="Ostrov N."/>
        </authorList>
    </citation>
    <scope>NUCLEOTIDE SEQUENCE [LARGE SCALE GENOMIC DNA]</scope>
    <source>
        <strain evidence="7 8">DSMZ 16071</strain>
    </source>
</reference>
<feature type="transmembrane region" description="Helical" evidence="6">
    <location>
        <begin position="212"/>
        <end position="230"/>
    </location>
</feature>
<dbReference type="RefSeq" id="WP_033413876.1">
    <property type="nucleotide sequence ID" value="NZ_CP140158.1"/>
</dbReference>
<feature type="transmembrane region" description="Helical" evidence="6">
    <location>
        <begin position="242"/>
        <end position="265"/>
    </location>
</feature>
<evidence type="ECO:0000256" key="6">
    <source>
        <dbReference type="SAM" id="Phobius"/>
    </source>
</evidence>
<protein>
    <submittedName>
        <fullName evidence="7">Na/Pi symporter</fullName>
    </submittedName>
</protein>
<dbReference type="Proteomes" id="UP001324185">
    <property type="component" value="Chromosome"/>
</dbReference>
<evidence type="ECO:0000313" key="7">
    <source>
        <dbReference type="EMBL" id="WQG84387.1"/>
    </source>
</evidence>
<dbReference type="PANTHER" id="PTHR10010">
    <property type="entry name" value="SOLUTE CARRIER FAMILY 34 SODIUM PHOSPHATE , MEMBER 2-RELATED"/>
    <property type="match status" value="1"/>
</dbReference>
<keyword evidence="4 6" id="KW-1133">Transmembrane helix</keyword>